<evidence type="ECO:0000313" key="1">
    <source>
        <dbReference type="EMBL" id="CAG7822683.1"/>
    </source>
</evidence>
<evidence type="ECO:0000313" key="2">
    <source>
        <dbReference type="Proteomes" id="UP000708208"/>
    </source>
</evidence>
<dbReference type="Pfam" id="PF00022">
    <property type="entry name" value="Actin"/>
    <property type="match status" value="1"/>
</dbReference>
<protein>
    <recommendedName>
        <fullName evidence="3">Actin-related protein</fullName>
    </recommendedName>
</protein>
<reference evidence="1" key="1">
    <citation type="submission" date="2021-06" db="EMBL/GenBank/DDBJ databases">
        <authorList>
            <person name="Hodson N. C."/>
            <person name="Mongue J. A."/>
            <person name="Jaron S. K."/>
        </authorList>
    </citation>
    <scope>NUCLEOTIDE SEQUENCE</scope>
</reference>
<comment type="caution">
    <text evidence="1">The sequence shown here is derived from an EMBL/GenBank/DDBJ whole genome shotgun (WGS) entry which is preliminary data.</text>
</comment>
<sequence>MPLYEGIGLINEKHPVVLDIGTVYTKAGFAGETSCRCIVPSRIRDKESPTGWRNLRDYKDSSDLYQMFVEFLQFLYCK</sequence>
<proteinExistence type="predicted"/>
<name>A0A8J2KXE9_9HEXA</name>
<accession>A0A8J2KXE9</accession>
<evidence type="ECO:0008006" key="3">
    <source>
        <dbReference type="Google" id="ProtNLM"/>
    </source>
</evidence>
<keyword evidence="2" id="KW-1185">Reference proteome</keyword>
<dbReference type="Proteomes" id="UP000708208">
    <property type="component" value="Unassembled WGS sequence"/>
</dbReference>
<dbReference type="OrthoDB" id="337660at2759"/>
<dbReference type="AlphaFoldDB" id="A0A8J2KXE9"/>
<dbReference type="EMBL" id="CAJVCH010527116">
    <property type="protein sequence ID" value="CAG7822683.1"/>
    <property type="molecule type" value="Genomic_DNA"/>
</dbReference>
<dbReference type="InterPro" id="IPR004000">
    <property type="entry name" value="Actin"/>
</dbReference>
<gene>
    <name evidence="1" type="ORF">AFUS01_LOCUS32941</name>
</gene>
<organism evidence="1 2">
    <name type="scientific">Allacma fusca</name>
    <dbReference type="NCBI Taxonomy" id="39272"/>
    <lineage>
        <taxon>Eukaryota</taxon>
        <taxon>Metazoa</taxon>
        <taxon>Ecdysozoa</taxon>
        <taxon>Arthropoda</taxon>
        <taxon>Hexapoda</taxon>
        <taxon>Collembola</taxon>
        <taxon>Symphypleona</taxon>
        <taxon>Sminthuridae</taxon>
        <taxon>Allacma</taxon>
    </lineage>
</organism>